<evidence type="ECO:0000259" key="2">
    <source>
        <dbReference type="Pfam" id="PF01882"/>
    </source>
</evidence>
<dbReference type="STRING" id="1202768.SAMN05216285_0538"/>
<protein>
    <submittedName>
        <fullName evidence="3">Uncharacterized conserved protein, DUF58 family, contains vWF domain</fullName>
    </submittedName>
</protein>
<dbReference type="OrthoDB" id="3263at2157"/>
<dbReference type="AlphaFoldDB" id="A0A1I0M7A1"/>
<sequence>MRPTRRGGTVAALAAVLAVLAIIFGRPLPLAGAALVGAWLLAHQYRFARDLERSTASLSVVQSPARTDVRTGDEVPITLAVERDAEPGAETNADTALTVEVEAGLPVAARATTPFAVTLEPTTDRASRTRRVAWPVAGRHDFEQPTVTATDGLFRETLSAGSAPTVTVEPPGPRGIHVGEGGDRIAASYGLHDADRTGTGIEPAELREYVPGDAGNRIDWKATARLMTPYVREYEAETDRRTLLVVDHRGSLATGPPGETKLAFLREVALVVAGTANRHSDPIGLVTVGDGGSTDRIDVAAAAVTYRTIRQRLLDLEPTADPDVPSEPVPVSTARAGSSTGGTEVMPATAAVGRGAEPGGSLLRRRTTPADVQRSLADLEGADDAFTDALRPFYADRQVYRQRMAEDPLYGAVNTAMTATRNGVWTVICTDDSRPTELRETVRLARQSGTAVTVLLAPSVLYEPAGLADVERAYERYVAFEEFRRDLARMDGVTALEVAPTDRLSAVLEAGRSGTESRAEAGAGGDRA</sequence>
<accession>A0A1I0M7A1</accession>
<evidence type="ECO:0000313" key="4">
    <source>
        <dbReference type="Proteomes" id="UP000183275"/>
    </source>
</evidence>
<reference evidence="4" key="1">
    <citation type="submission" date="2016-10" db="EMBL/GenBank/DDBJ databases">
        <authorList>
            <person name="Varghese N."/>
        </authorList>
    </citation>
    <scope>NUCLEOTIDE SEQUENCE [LARGE SCALE GENOMIC DNA]</scope>
    <source>
        <strain evidence="4">CGMCC 1.12284</strain>
    </source>
</reference>
<gene>
    <name evidence="3" type="ORF">SAMN05216285_0538</name>
</gene>
<dbReference type="Pfam" id="PF01882">
    <property type="entry name" value="DUF58"/>
    <property type="match status" value="1"/>
</dbReference>
<dbReference type="EMBL" id="FOIS01000001">
    <property type="protein sequence ID" value="SEV83834.1"/>
    <property type="molecule type" value="Genomic_DNA"/>
</dbReference>
<dbReference type="InterPro" id="IPR002881">
    <property type="entry name" value="DUF58"/>
</dbReference>
<organism evidence="3 4">
    <name type="scientific">Natrinema salifodinae</name>
    <dbReference type="NCBI Taxonomy" id="1202768"/>
    <lineage>
        <taxon>Archaea</taxon>
        <taxon>Methanobacteriati</taxon>
        <taxon>Methanobacteriota</taxon>
        <taxon>Stenosarchaea group</taxon>
        <taxon>Halobacteria</taxon>
        <taxon>Halobacteriales</taxon>
        <taxon>Natrialbaceae</taxon>
        <taxon>Natrinema</taxon>
    </lineage>
</organism>
<dbReference type="RefSeq" id="WP_049991879.1">
    <property type="nucleotide sequence ID" value="NZ_FOIS01000001.1"/>
</dbReference>
<dbReference type="Proteomes" id="UP000183275">
    <property type="component" value="Unassembled WGS sequence"/>
</dbReference>
<dbReference type="eggNOG" id="arCOG02747">
    <property type="taxonomic scope" value="Archaea"/>
</dbReference>
<proteinExistence type="predicted"/>
<evidence type="ECO:0000256" key="1">
    <source>
        <dbReference type="SAM" id="MobiDB-lite"/>
    </source>
</evidence>
<keyword evidence="4" id="KW-1185">Reference proteome</keyword>
<dbReference type="PANTHER" id="PTHR33608:SF6">
    <property type="entry name" value="BLL2464 PROTEIN"/>
    <property type="match status" value="1"/>
</dbReference>
<feature type="domain" description="DUF58" evidence="2">
    <location>
        <begin position="205"/>
        <end position="293"/>
    </location>
</feature>
<dbReference type="PANTHER" id="PTHR33608">
    <property type="entry name" value="BLL2464 PROTEIN"/>
    <property type="match status" value="1"/>
</dbReference>
<name>A0A1I0M7A1_9EURY</name>
<evidence type="ECO:0000313" key="3">
    <source>
        <dbReference type="EMBL" id="SEV83834.1"/>
    </source>
</evidence>
<feature type="region of interest" description="Disordered" evidence="1">
    <location>
        <begin position="317"/>
        <end position="345"/>
    </location>
</feature>